<evidence type="ECO:0000313" key="3">
    <source>
        <dbReference type="WBParaSite" id="sdigi.contig421.g8207.t1"/>
    </source>
</evidence>
<sequence>MKQTSDCSRNSRENTFIFERGLELELMVVTRIHSKSSSTVKSLSKNPPVASIIDGTTVTVKDADIGASVNYVDSAPVFQGFPSSAVVEGHSAVALKNRQHVTVAASSMSHCPKATNSTSEISDFGTNILRSSPSAAAKSMTSLNSLSYNSSLLGRNDHYCGGIFSENKSHNQNTSVHNHSLRHSKSAAYQFAILNKRYNVKAKMIATPTVISCEHIEHFVTPITRTHSALQISRQSSSTSSLEEDGLNAEESEALIAETHNQLSKWIPQGKIKPNFNEMSYSFTTGSNSDISEQRNSSYHLASTEQTGHLLPQHHLNPSVSSSFYKTERIMRSDYGNEKLEHCSDQDRSYGKNFKRRVTRQASFMAAVLGNNSRQNREKESISMYDLSSNDNSLKKSSIRQSLGDTIHLTPYDVSSGKSSKSSTTAQDCTRVLDYSEIKNYSQISGYSTGHFVSRSDLLNNIRNDDFFDQEGRNLEKLNISKISSSNDETMWRKDQINENSSSLQPTTVTSRTRIDRPFSNGNSLKIYPTDKTDEESGSSSNTRFIVDVPTGKRNSSNLLHGSYFAEDI</sequence>
<feature type="compositionally biased region" description="Polar residues" evidence="1">
    <location>
        <begin position="498"/>
        <end position="512"/>
    </location>
</feature>
<evidence type="ECO:0000313" key="2">
    <source>
        <dbReference type="Proteomes" id="UP000887581"/>
    </source>
</evidence>
<reference evidence="3" key="1">
    <citation type="submission" date="2022-11" db="UniProtKB">
        <authorList>
            <consortium name="WormBaseParasite"/>
        </authorList>
    </citation>
    <scope>IDENTIFICATION</scope>
</reference>
<evidence type="ECO:0000256" key="1">
    <source>
        <dbReference type="SAM" id="MobiDB-lite"/>
    </source>
</evidence>
<name>A0A915Q0L3_9BILA</name>
<keyword evidence="2" id="KW-1185">Reference proteome</keyword>
<feature type="region of interest" description="Disordered" evidence="1">
    <location>
        <begin position="498"/>
        <end position="544"/>
    </location>
</feature>
<dbReference type="WBParaSite" id="sdigi.contig421.g8207.t1">
    <property type="protein sequence ID" value="sdigi.contig421.g8207.t1"/>
    <property type="gene ID" value="sdigi.contig421.g8207"/>
</dbReference>
<proteinExistence type="predicted"/>
<accession>A0A915Q0L3</accession>
<organism evidence="2 3">
    <name type="scientific">Setaria digitata</name>
    <dbReference type="NCBI Taxonomy" id="48799"/>
    <lineage>
        <taxon>Eukaryota</taxon>
        <taxon>Metazoa</taxon>
        <taxon>Ecdysozoa</taxon>
        <taxon>Nematoda</taxon>
        <taxon>Chromadorea</taxon>
        <taxon>Rhabditida</taxon>
        <taxon>Spirurina</taxon>
        <taxon>Spiruromorpha</taxon>
        <taxon>Filarioidea</taxon>
        <taxon>Setariidae</taxon>
        <taxon>Setaria</taxon>
    </lineage>
</organism>
<dbReference type="Proteomes" id="UP000887581">
    <property type="component" value="Unplaced"/>
</dbReference>
<dbReference type="AlphaFoldDB" id="A0A915Q0L3"/>
<protein>
    <submittedName>
        <fullName evidence="3">DUF4005 domain-containing protein</fullName>
    </submittedName>
</protein>